<evidence type="ECO:0000256" key="8">
    <source>
        <dbReference type="ARBA" id="ARBA00022989"/>
    </source>
</evidence>
<protein>
    <recommendedName>
        <fullName evidence="15">Toll-like receptor 3</fullName>
    </recommendedName>
</protein>
<dbReference type="FunFam" id="3.80.10.10:FF:000095">
    <property type="entry name" value="LRR receptor-like serine/threonine-protein kinase GSO1"/>
    <property type="match status" value="1"/>
</dbReference>
<comment type="subcellular location">
    <subcellularLocation>
        <location evidence="1">Cell membrane</location>
        <topology evidence="1">Single-pass membrane protein</topology>
    </subcellularLocation>
</comment>
<evidence type="ECO:0000256" key="5">
    <source>
        <dbReference type="ARBA" id="ARBA00022692"/>
    </source>
</evidence>
<evidence type="ECO:0000256" key="9">
    <source>
        <dbReference type="ARBA" id="ARBA00023136"/>
    </source>
</evidence>
<dbReference type="GO" id="GO:0005886">
    <property type="term" value="C:plasma membrane"/>
    <property type="evidence" value="ECO:0007669"/>
    <property type="project" value="UniProtKB-SubCell"/>
</dbReference>
<dbReference type="PANTHER" id="PTHR48062:SF73">
    <property type="entry name" value="LEUCINE-RICH REPEAT RECEPTOR PROTEIN KINASE MSP1-LIKE"/>
    <property type="match status" value="1"/>
</dbReference>
<evidence type="ECO:0000256" key="10">
    <source>
        <dbReference type="ARBA" id="ARBA00023180"/>
    </source>
</evidence>
<organism evidence="13 14">
    <name type="scientific">Carnegiea gigantea</name>
    <dbReference type="NCBI Taxonomy" id="171969"/>
    <lineage>
        <taxon>Eukaryota</taxon>
        <taxon>Viridiplantae</taxon>
        <taxon>Streptophyta</taxon>
        <taxon>Embryophyta</taxon>
        <taxon>Tracheophyta</taxon>
        <taxon>Spermatophyta</taxon>
        <taxon>Magnoliopsida</taxon>
        <taxon>eudicotyledons</taxon>
        <taxon>Gunneridae</taxon>
        <taxon>Pentapetalae</taxon>
        <taxon>Caryophyllales</taxon>
        <taxon>Cactineae</taxon>
        <taxon>Cactaceae</taxon>
        <taxon>Cactoideae</taxon>
        <taxon>Echinocereeae</taxon>
        <taxon>Carnegiea</taxon>
    </lineage>
</organism>
<sequence>MASMASPVNTLNHIWVLLQLTNTCETETVNLSTTYLTKLQLLDLSGNDELGNKIIPNVSWLPALKHLKLGDTGLTGQIVIHDIEAIENLVELDLSQNRITGFVNNKGTTRLSTRLSKLEQLNLGSNPLDNSILSALSGLSSLKHLKLAKCGLKLTGQIELRGTMNLSTSLAELELIDLSRNELTNHSLSTLSRLPSLRHLILQENSLGQIQLHDIEAIKNLEELDLSFCAITGFVSYTGCGQMQKLKRLYLTGNELRTLPSCWANLSSLQKLDVSYNQITGNIATSPLIHLHSLEVLLLSENKFEIPHSFKAFANHTKLKYFDADSNHVILDDSEQDVHQLAQTHGFQLEVLVLSNCGLITYPPIIHHQYNLRFIDLSHNSLKGDFPTWLLENNQQLEAIFIRNNSLTGVLQLPSFPHTHLSIIDVAENKLNGNIPLELGATLSRLNLLDMSNNEFEGDIPPSLCDIQPLRYLYLSDNQLSGGLDNLTEACFNLHVLALSSNKLEGELSSFYGFSSLWFLDLQGNNFNGSIEPNMFSPSLESLQVLNLSNNSLEGPIPEDFCSLRELHVLDLSYNNLNGSVPFCFHNLSEIQYIFLNNNKLSGQMTNAFQYALSLITLDLSYNALTGEIATYLANSSTQSALLLRGNQFHGQIPAQLCTWDSLNMLDLSHNCLTGPIPPCLGNKTLVSSYSFFGHDYRSSSIIGLEDIIKETRGFISISPRYRLYDIENHINFTTKSMSYNYEGQILQLMYGIDLSCNRLGGQIPLGIGKLSDLHGLNLSHNNFWGSIPTTLSNLKNIESLDLSYNSLNGSIPTELLELDTLGVFKVAYNNLSGQIPNNAHFTTFDASSYEGNPLLCGFPLSKNCTACELPSPAPSRDSDDFKEGWMDMETFYLSFAASATTMFLAVLVILWINPHWSNMWFYFAKTCVLASCCFVEDNIRRLRRAGNA</sequence>
<dbReference type="Pfam" id="PF00560">
    <property type="entry name" value="LRR_1"/>
    <property type="match status" value="6"/>
</dbReference>
<dbReference type="SUPFAM" id="SSF52058">
    <property type="entry name" value="L domain-like"/>
    <property type="match status" value="2"/>
</dbReference>
<gene>
    <name evidence="13" type="ORF">Cgig2_027841</name>
</gene>
<keyword evidence="5 11" id="KW-0812">Transmembrane</keyword>
<evidence type="ECO:0000256" key="6">
    <source>
        <dbReference type="ARBA" id="ARBA00022729"/>
    </source>
</evidence>
<dbReference type="InterPro" id="IPR001611">
    <property type="entry name" value="Leu-rich_rpt"/>
</dbReference>
<evidence type="ECO:0000313" key="14">
    <source>
        <dbReference type="Proteomes" id="UP001153076"/>
    </source>
</evidence>
<feature type="chain" id="PRO_5040200053" description="Toll-like receptor 3" evidence="12">
    <location>
        <begin position="27"/>
        <end position="949"/>
    </location>
</feature>
<evidence type="ECO:0000256" key="4">
    <source>
        <dbReference type="ARBA" id="ARBA00022614"/>
    </source>
</evidence>
<accession>A0A9Q1QAG5</accession>
<keyword evidence="10" id="KW-0325">Glycoprotein</keyword>
<keyword evidence="6 12" id="KW-0732">Signal</keyword>
<dbReference type="FunFam" id="3.80.10.10:FF:000111">
    <property type="entry name" value="LRR receptor-like serine/threonine-protein kinase ERECTA"/>
    <property type="match status" value="1"/>
</dbReference>
<keyword evidence="4" id="KW-0433">Leucine-rich repeat</keyword>
<evidence type="ECO:0000256" key="12">
    <source>
        <dbReference type="SAM" id="SignalP"/>
    </source>
</evidence>
<keyword evidence="3" id="KW-1003">Cell membrane</keyword>
<dbReference type="Pfam" id="PF13855">
    <property type="entry name" value="LRR_8"/>
    <property type="match status" value="2"/>
</dbReference>
<dbReference type="FunFam" id="3.80.10.10:FF:000041">
    <property type="entry name" value="LRR receptor-like serine/threonine-protein kinase ERECTA"/>
    <property type="match status" value="1"/>
</dbReference>
<reference evidence="13" key="1">
    <citation type="submission" date="2022-04" db="EMBL/GenBank/DDBJ databases">
        <title>Carnegiea gigantea Genome sequencing and assembly v2.</title>
        <authorList>
            <person name="Copetti D."/>
            <person name="Sanderson M.J."/>
            <person name="Burquez A."/>
            <person name="Wojciechowski M.F."/>
        </authorList>
    </citation>
    <scope>NUCLEOTIDE SEQUENCE</scope>
    <source>
        <strain evidence="13">SGP5-SGP5p</strain>
        <tissue evidence="13">Aerial part</tissue>
    </source>
</reference>
<dbReference type="InterPro" id="IPR032675">
    <property type="entry name" value="LRR_dom_sf"/>
</dbReference>
<evidence type="ECO:0000256" key="11">
    <source>
        <dbReference type="SAM" id="Phobius"/>
    </source>
</evidence>
<keyword evidence="8 11" id="KW-1133">Transmembrane helix</keyword>
<name>A0A9Q1QAG5_9CARY</name>
<feature type="signal peptide" evidence="12">
    <location>
        <begin position="1"/>
        <end position="26"/>
    </location>
</feature>
<dbReference type="InterPro" id="IPR003591">
    <property type="entry name" value="Leu-rich_rpt_typical-subtyp"/>
</dbReference>
<evidence type="ECO:0000313" key="13">
    <source>
        <dbReference type="EMBL" id="KAJ8434998.1"/>
    </source>
</evidence>
<evidence type="ECO:0000256" key="7">
    <source>
        <dbReference type="ARBA" id="ARBA00022737"/>
    </source>
</evidence>
<dbReference type="InterPro" id="IPR051502">
    <property type="entry name" value="RLP_Defense_Trigger"/>
</dbReference>
<dbReference type="EMBL" id="JAKOGI010000441">
    <property type="protein sequence ID" value="KAJ8434998.1"/>
    <property type="molecule type" value="Genomic_DNA"/>
</dbReference>
<evidence type="ECO:0008006" key="15">
    <source>
        <dbReference type="Google" id="ProtNLM"/>
    </source>
</evidence>
<dbReference type="SMART" id="SM00365">
    <property type="entry name" value="LRR_SD22"/>
    <property type="match status" value="7"/>
</dbReference>
<dbReference type="OrthoDB" id="4691307at2759"/>
<dbReference type="Proteomes" id="UP001153076">
    <property type="component" value="Unassembled WGS sequence"/>
</dbReference>
<keyword evidence="14" id="KW-1185">Reference proteome</keyword>
<dbReference type="Pfam" id="PF13516">
    <property type="entry name" value="LRR_6"/>
    <property type="match status" value="2"/>
</dbReference>
<feature type="transmembrane region" description="Helical" evidence="11">
    <location>
        <begin position="892"/>
        <end position="914"/>
    </location>
</feature>
<dbReference type="SMART" id="SM00369">
    <property type="entry name" value="LRR_TYP"/>
    <property type="match status" value="14"/>
</dbReference>
<proteinExistence type="inferred from homology"/>
<dbReference type="AlphaFoldDB" id="A0A9Q1QAG5"/>
<comment type="similarity">
    <text evidence="2">Belongs to the RLP family.</text>
</comment>
<comment type="caution">
    <text evidence="13">The sequence shown here is derived from an EMBL/GenBank/DDBJ whole genome shotgun (WGS) entry which is preliminary data.</text>
</comment>
<evidence type="ECO:0000256" key="1">
    <source>
        <dbReference type="ARBA" id="ARBA00004162"/>
    </source>
</evidence>
<dbReference type="PRINTS" id="PR00019">
    <property type="entry name" value="LEURICHRPT"/>
</dbReference>
<keyword evidence="7" id="KW-0677">Repeat</keyword>
<keyword evidence="9 11" id="KW-0472">Membrane</keyword>
<dbReference type="PANTHER" id="PTHR48062">
    <property type="entry name" value="RECEPTOR-LIKE PROTEIN 14"/>
    <property type="match status" value="1"/>
</dbReference>
<dbReference type="Gene3D" id="3.80.10.10">
    <property type="entry name" value="Ribonuclease Inhibitor"/>
    <property type="match status" value="3"/>
</dbReference>
<evidence type="ECO:0000256" key="2">
    <source>
        <dbReference type="ARBA" id="ARBA00009592"/>
    </source>
</evidence>
<dbReference type="SUPFAM" id="SSF52047">
    <property type="entry name" value="RNI-like"/>
    <property type="match status" value="1"/>
</dbReference>
<evidence type="ECO:0000256" key="3">
    <source>
        <dbReference type="ARBA" id="ARBA00022475"/>
    </source>
</evidence>